<evidence type="ECO:0000313" key="10">
    <source>
        <dbReference type="Proteomes" id="UP000759537"/>
    </source>
</evidence>
<dbReference type="Pfam" id="PF09335">
    <property type="entry name" value="VTT_dom"/>
    <property type="match status" value="1"/>
</dbReference>
<evidence type="ECO:0000256" key="2">
    <source>
        <dbReference type="ARBA" id="ARBA00022692"/>
    </source>
</evidence>
<feature type="domain" description="VTT" evidence="8">
    <location>
        <begin position="229"/>
        <end position="355"/>
    </location>
</feature>
<gene>
    <name evidence="9" type="ORF">DFH94DRAFT_254283</name>
</gene>
<feature type="transmembrane region" description="Helical" evidence="7">
    <location>
        <begin position="158"/>
        <end position="185"/>
    </location>
</feature>
<organism evidence="9 10">
    <name type="scientific">Russula ochroleuca</name>
    <dbReference type="NCBI Taxonomy" id="152965"/>
    <lineage>
        <taxon>Eukaryota</taxon>
        <taxon>Fungi</taxon>
        <taxon>Dikarya</taxon>
        <taxon>Basidiomycota</taxon>
        <taxon>Agaricomycotina</taxon>
        <taxon>Agaricomycetes</taxon>
        <taxon>Russulales</taxon>
        <taxon>Russulaceae</taxon>
        <taxon>Russula</taxon>
    </lineage>
</organism>
<dbReference type="PANTHER" id="PTHR43220:SF21">
    <property type="entry name" value="TRANSMEMBRANE PROTEIN 41A"/>
    <property type="match status" value="1"/>
</dbReference>
<evidence type="ECO:0000259" key="8">
    <source>
        <dbReference type="Pfam" id="PF09335"/>
    </source>
</evidence>
<accession>A0A9P5TCM5</accession>
<keyword evidence="4 7" id="KW-1133">Transmembrane helix</keyword>
<keyword evidence="10" id="KW-1185">Reference proteome</keyword>
<keyword evidence="2 7" id="KW-0812">Transmembrane</keyword>
<dbReference type="OrthoDB" id="3364966at2759"/>
<feature type="transmembrane region" description="Helical" evidence="7">
    <location>
        <begin position="246"/>
        <end position="270"/>
    </location>
</feature>
<protein>
    <submittedName>
        <fullName evidence="9">Snare associated Golgi protein-domain-containing protein</fullName>
    </submittedName>
</protein>
<feature type="transmembrane region" description="Helical" evidence="7">
    <location>
        <begin position="375"/>
        <end position="396"/>
    </location>
</feature>
<feature type="compositionally biased region" description="Low complexity" evidence="6">
    <location>
        <begin position="84"/>
        <end position="93"/>
    </location>
</feature>
<sequence length="462" mass="49731">MASLSPPPVRNRASSTNLRPALTISTLGPRPKACTFLEPIPASPQVTADMHKVAPSLASPSRLSTLLERCVDLLHVYSHLPPYSTPSTPLSPSEDSVLPMSSTSAFGDDVEEKQSALLEGPKPSPPRPWFRTMPSVCSTFSCQSRERSPGSSQAHVPILFVITMFPVSTALVVIAFCTLPFTFSWPQNLADIAQLGRELHGYSQSGHGALAHVIGVVSAATIWMHAWSIPGSVLWNVLAGALFSPLLATLLLAVLTTIGSILATLLSAPLSPFLTRFFPRPLALARSVFEADSGASTKASSPTWVRLTVFRLVGIVPWSGINVACGVLGVALWDCSLGTFIGAIPWTAVTCQIGDILQTLASTPSPNPQTISSVLASPVIITKLVFLSFLSLAPILGRDHLKAWLSPATSSVSIEGLTKDRVPRWMWVREWRAKVRLPSRSRTRHDPELELEASSTEKMQDL</sequence>
<reference evidence="9" key="2">
    <citation type="journal article" date="2020" name="Nat. Commun.">
        <title>Large-scale genome sequencing of mycorrhizal fungi provides insights into the early evolution of symbiotic traits.</title>
        <authorList>
            <person name="Miyauchi S."/>
            <person name="Kiss E."/>
            <person name="Kuo A."/>
            <person name="Drula E."/>
            <person name="Kohler A."/>
            <person name="Sanchez-Garcia M."/>
            <person name="Morin E."/>
            <person name="Andreopoulos B."/>
            <person name="Barry K.W."/>
            <person name="Bonito G."/>
            <person name="Buee M."/>
            <person name="Carver A."/>
            <person name="Chen C."/>
            <person name="Cichocki N."/>
            <person name="Clum A."/>
            <person name="Culley D."/>
            <person name="Crous P.W."/>
            <person name="Fauchery L."/>
            <person name="Girlanda M."/>
            <person name="Hayes R.D."/>
            <person name="Keri Z."/>
            <person name="LaButti K."/>
            <person name="Lipzen A."/>
            <person name="Lombard V."/>
            <person name="Magnuson J."/>
            <person name="Maillard F."/>
            <person name="Murat C."/>
            <person name="Nolan M."/>
            <person name="Ohm R.A."/>
            <person name="Pangilinan J."/>
            <person name="Pereira M.F."/>
            <person name="Perotto S."/>
            <person name="Peter M."/>
            <person name="Pfister S."/>
            <person name="Riley R."/>
            <person name="Sitrit Y."/>
            <person name="Stielow J.B."/>
            <person name="Szollosi G."/>
            <person name="Zifcakova L."/>
            <person name="Stursova M."/>
            <person name="Spatafora J.W."/>
            <person name="Tedersoo L."/>
            <person name="Vaario L.M."/>
            <person name="Yamada A."/>
            <person name="Yan M."/>
            <person name="Wang P."/>
            <person name="Xu J."/>
            <person name="Bruns T."/>
            <person name="Baldrian P."/>
            <person name="Vilgalys R."/>
            <person name="Dunand C."/>
            <person name="Henrissat B."/>
            <person name="Grigoriev I.V."/>
            <person name="Hibbett D."/>
            <person name="Nagy L.G."/>
            <person name="Martin F.M."/>
        </authorList>
    </citation>
    <scope>NUCLEOTIDE SEQUENCE</scope>
    <source>
        <strain evidence="9">Prilba</strain>
    </source>
</reference>
<evidence type="ECO:0000256" key="1">
    <source>
        <dbReference type="ARBA" id="ARBA00004141"/>
    </source>
</evidence>
<evidence type="ECO:0000256" key="4">
    <source>
        <dbReference type="ARBA" id="ARBA00022989"/>
    </source>
</evidence>
<comment type="caution">
    <text evidence="9">The sequence shown here is derived from an EMBL/GenBank/DDBJ whole genome shotgun (WGS) entry which is preliminary data.</text>
</comment>
<dbReference type="PANTHER" id="PTHR43220">
    <property type="match status" value="1"/>
</dbReference>
<keyword evidence="3" id="KW-0732">Signal</keyword>
<keyword evidence="5 7" id="KW-0472">Membrane</keyword>
<proteinExistence type="predicted"/>
<evidence type="ECO:0000256" key="6">
    <source>
        <dbReference type="SAM" id="MobiDB-lite"/>
    </source>
</evidence>
<dbReference type="Proteomes" id="UP000759537">
    <property type="component" value="Unassembled WGS sequence"/>
</dbReference>
<dbReference type="InterPro" id="IPR045014">
    <property type="entry name" value="TM41A/B"/>
</dbReference>
<evidence type="ECO:0000313" key="9">
    <source>
        <dbReference type="EMBL" id="KAF8484921.1"/>
    </source>
</evidence>
<evidence type="ECO:0000256" key="7">
    <source>
        <dbReference type="SAM" id="Phobius"/>
    </source>
</evidence>
<feature type="region of interest" description="Disordered" evidence="6">
    <location>
        <begin position="84"/>
        <end position="104"/>
    </location>
</feature>
<comment type="subcellular location">
    <subcellularLocation>
        <location evidence="1">Membrane</location>
        <topology evidence="1">Multi-pass membrane protein</topology>
    </subcellularLocation>
</comment>
<feature type="transmembrane region" description="Helical" evidence="7">
    <location>
        <begin position="206"/>
        <end position="226"/>
    </location>
</feature>
<dbReference type="GO" id="GO:0016020">
    <property type="term" value="C:membrane"/>
    <property type="evidence" value="ECO:0007669"/>
    <property type="project" value="UniProtKB-SubCell"/>
</dbReference>
<evidence type="ECO:0000256" key="3">
    <source>
        <dbReference type="ARBA" id="ARBA00022729"/>
    </source>
</evidence>
<name>A0A9P5TCM5_9AGAM</name>
<dbReference type="InterPro" id="IPR032816">
    <property type="entry name" value="VTT_dom"/>
</dbReference>
<evidence type="ECO:0000256" key="5">
    <source>
        <dbReference type="ARBA" id="ARBA00023136"/>
    </source>
</evidence>
<reference evidence="9" key="1">
    <citation type="submission" date="2019-10" db="EMBL/GenBank/DDBJ databases">
        <authorList>
            <consortium name="DOE Joint Genome Institute"/>
            <person name="Kuo A."/>
            <person name="Miyauchi S."/>
            <person name="Kiss E."/>
            <person name="Drula E."/>
            <person name="Kohler A."/>
            <person name="Sanchez-Garcia M."/>
            <person name="Andreopoulos B."/>
            <person name="Barry K.W."/>
            <person name="Bonito G."/>
            <person name="Buee M."/>
            <person name="Carver A."/>
            <person name="Chen C."/>
            <person name="Cichocki N."/>
            <person name="Clum A."/>
            <person name="Culley D."/>
            <person name="Crous P.W."/>
            <person name="Fauchery L."/>
            <person name="Girlanda M."/>
            <person name="Hayes R."/>
            <person name="Keri Z."/>
            <person name="LaButti K."/>
            <person name="Lipzen A."/>
            <person name="Lombard V."/>
            <person name="Magnuson J."/>
            <person name="Maillard F."/>
            <person name="Morin E."/>
            <person name="Murat C."/>
            <person name="Nolan M."/>
            <person name="Ohm R."/>
            <person name="Pangilinan J."/>
            <person name="Pereira M."/>
            <person name="Perotto S."/>
            <person name="Peter M."/>
            <person name="Riley R."/>
            <person name="Sitrit Y."/>
            <person name="Stielow B."/>
            <person name="Szollosi G."/>
            <person name="Zifcakova L."/>
            <person name="Stursova M."/>
            <person name="Spatafora J.W."/>
            <person name="Tedersoo L."/>
            <person name="Vaario L.-M."/>
            <person name="Yamada A."/>
            <person name="Yan M."/>
            <person name="Wang P."/>
            <person name="Xu J."/>
            <person name="Bruns T."/>
            <person name="Baldrian P."/>
            <person name="Vilgalys R."/>
            <person name="Henrissat B."/>
            <person name="Grigoriev I.V."/>
            <person name="Hibbett D."/>
            <person name="Nagy L.G."/>
            <person name="Martin F.M."/>
        </authorList>
    </citation>
    <scope>NUCLEOTIDE SEQUENCE</scope>
    <source>
        <strain evidence="9">Prilba</strain>
    </source>
</reference>
<dbReference type="EMBL" id="WHVB01000003">
    <property type="protein sequence ID" value="KAF8484921.1"/>
    <property type="molecule type" value="Genomic_DNA"/>
</dbReference>
<dbReference type="AlphaFoldDB" id="A0A9P5TCM5"/>
<feature type="transmembrane region" description="Helical" evidence="7">
    <location>
        <begin position="309"/>
        <end position="333"/>
    </location>
</feature>